<feature type="domain" description="YgjP-like metallopeptidase" evidence="1">
    <location>
        <begin position="23"/>
        <end position="222"/>
    </location>
</feature>
<dbReference type="Proteomes" id="UP001145087">
    <property type="component" value="Unassembled WGS sequence"/>
</dbReference>
<dbReference type="PANTHER" id="PTHR30399:SF1">
    <property type="entry name" value="UTP PYROPHOSPHATASE"/>
    <property type="match status" value="1"/>
</dbReference>
<dbReference type="EMBL" id="JAPOHD010000069">
    <property type="protein sequence ID" value="MCY1723522.1"/>
    <property type="molecule type" value="Genomic_DNA"/>
</dbReference>
<evidence type="ECO:0000259" key="1">
    <source>
        <dbReference type="Pfam" id="PF01863"/>
    </source>
</evidence>
<organism evidence="2 3">
    <name type="scientific">Draconibacterium aestuarii</name>
    <dbReference type="NCBI Taxonomy" id="2998507"/>
    <lineage>
        <taxon>Bacteria</taxon>
        <taxon>Pseudomonadati</taxon>
        <taxon>Bacteroidota</taxon>
        <taxon>Bacteroidia</taxon>
        <taxon>Marinilabiliales</taxon>
        <taxon>Prolixibacteraceae</taxon>
        <taxon>Draconibacterium</taxon>
    </lineage>
</organism>
<accession>A0A9X3J8X8</accession>
<dbReference type="GO" id="GO:0008237">
    <property type="term" value="F:metallopeptidase activity"/>
    <property type="evidence" value="ECO:0007669"/>
    <property type="project" value="UniProtKB-KW"/>
</dbReference>
<dbReference type="Pfam" id="PF01863">
    <property type="entry name" value="YgjP-like"/>
    <property type="match status" value="1"/>
</dbReference>
<sequence length="232" mass="27287">MPNQVVQLKQIGNITFSKNRRSKNIKISVKPDKSVLVSFPFYVSSKEVLAFVLKNEDWIRSQQQKMELRKAKVAANSELKTKLHTIKFILGSENRIMKRGSDVTIIVTDFEEKECLDYIEHYVTEIYRIEAKRLLPVRISELAKRNGFDFNKITIRNNRRNWGSCSSQNNISLNLQMMKLPVELIDYILLHELVHTEIKNHGEKFWQRLNQITNNRARELATQVKQYSTYTL</sequence>
<evidence type="ECO:0000313" key="3">
    <source>
        <dbReference type="Proteomes" id="UP001145087"/>
    </source>
</evidence>
<keyword evidence="3" id="KW-1185">Reference proteome</keyword>
<comment type="caution">
    <text evidence="2">The sequence shown here is derived from an EMBL/GenBank/DDBJ whole genome shotgun (WGS) entry which is preliminary data.</text>
</comment>
<name>A0A9X3J8X8_9BACT</name>
<dbReference type="AlphaFoldDB" id="A0A9X3J8X8"/>
<keyword evidence="2" id="KW-0482">Metalloprotease</keyword>
<keyword evidence="2" id="KW-0378">Hydrolase</keyword>
<evidence type="ECO:0000313" key="2">
    <source>
        <dbReference type="EMBL" id="MCY1723522.1"/>
    </source>
</evidence>
<reference evidence="2" key="1">
    <citation type="submission" date="2022-11" db="EMBL/GenBank/DDBJ databases">
        <title>Marilongibacter aestuarii gen. nov., sp. nov., isolated from tidal flat sediment.</title>
        <authorList>
            <person name="Jiayan W."/>
        </authorList>
    </citation>
    <scope>NUCLEOTIDE SEQUENCE</scope>
    <source>
        <strain evidence="2">Z1-6</strain>
    </source>
</reference>
<dbReference type="PANTHER" id="PTHR30399">
    <property type="entry name" value="UNCHARACTERIZED PROTEIN YGJP"/>
    <property type="match status" value="1"/>
</dbReference>
<dbReference type="InterPro" id="IPR053136">
    <property type="entry name" value="UTP_pyrophosphatase-like"/>
</dbReference>
<keyword evidence="2" id="KW-0645">Protease</keyword>
<dbReference type="RefSeq" id="WP_343335848.1">
    <property type="nucleotide sequence ID" value="NZ_JAPOHD010000069.1"/>
</dbReference>
<dbReference type="InterPro" id="IPR002725">
    <property type="entry name" value="YgjP-like_metallopeptidase"/>
</dbReference>
<proteinExistence type="predicted"/>
<gene>
    <name evidence="2" type="ORF">OU798_24435</name>
</gene>
<dbReference type="CDD" id="cd07344">
    <property type="entry name" value="M48_yhfN_like"/>
    <property type="match status" value="1"/>
</dbReference>
<dbReference type="Gene3D" id="3.30.2010.10">
    <property type="entry name" value="Metalloproteases ('zincins'), catalytic domain"/>
    <property type="match status" value="1"/>
</dbReference>
<protein>
    <submittedName>
        <fullName evidence="2">SprT family zinc-dependent metalloprotease</fullName>
    </submittedName>
</protein>